<feature type="transmembrane region" description="Helical" evidence="2">
    <location>
        <begin position="421"/>
        <end position="441"/>
    </location>
</feature>
<reference evidence="5" key="3">
    <citation type="submission" date="2025-09" db="UniProtKB">
        <authorList>
            <consortium name="Ensembl"/>
        </authorList>
    </citation>
    <scope>IDENTIFICATION</scope>
</reference>
<dbReference type="InterPro" id="IPR013106">
    <property type="entry name" value="Ig_V-set"/>
</dbReference>
<sequence length="486" mass="53202">MLLEYFLFGMMTFHLSGAQNEVTEVFAEAGSQAVLPCKCGPPSARIPAIIWRKDGKSTVWRKQKSGLEYWGYAWSSKTQRVRCPHTMFESGDFSLQIDNVKEEDGGVYSCRVERGVQVIEKTVTLRITRVSVSSSAPIWGSDVSITCNVTPWPLEALVRWTLNDSPFEPQNGAASNTRTAAMEKATGRLTGNWTCVVNYKGQEGRASATLSVQGVIHPPRDDAKVYAAVGSAVTLPCVFSPGLIPSDPVWEKLKPVFLTKPAPGRLPASFSASGPLSPLPSDQSASLKEVGLGDEGRYRCSGVIKGQRLTRNMQLVVAKVHSSVQSQNTGSVTLTCQLTDTGEVTNYEWVHVIYDLKGSRSVGPILEGKTLNISTMSEGNQGEWSCRFYGKDGLLGNVTYHIQQMSGVSGEKPTSVSHNTAATVGLSFLLLVMLLILAQIYKNHQRRKGIFRYPALETIVHTVSNEREERERNAVKKPTRKTSVVG</sequence>
<dbReference type="GO" id="GO:0035723">
    <property type="term" value="P:interleukin-15-mediated signaling pathway"/>
    <property type="evidence" value="ECO:0007669"/>
    <property type="project" value="TreeGrafter"/>
</dbReference>
<name>A0AAQ4S295_GASAC</name>
<dbReference type="GO" id="GO:0009897">
    <property type="term" value="C:external side of plasma membrane"/>
    <property type="evidence" value="ECO:0007669"/>
    <property type="project" value="TreeGrafter"/>
</dbReference>
<dbReference type="InterPro" id="IPR013783">
    <property type="entry name" value="Ig-like_fold"/>
</dbReference>
<dbReference type="PROSITE" id="PS50835">
    <property type="entry name" value="IG_LIKE"/>
    <property type="match status" value="3"/>
</dbReference>
<dbReference type="GO" id="GO:1990782">
    <property type="term" value="F:protein tyrosine kinase binding"/>
    <property type="evidence" value="ECO:0007669"/>
    <property type="project" value="TreeGrafter"/>
</dbReference>
<feature type="compositionally biased region" description="Basic and acidic residues" evidence="1">
    <location>
        <begin position="465"/>
        <end position="474"/>
    </location>
</feature>
<dbReference type="Pfam" id="PF07686">
    <property type="entry name" value="V-set"/>
    <property type="match status" value="1"/>
</dbReference>
<keyword evidence="6" id="KW-1185">Reference proteome</keyword>
<dbReference type="InterPro" id="IPR036179">
    <property type="entry name" value="Ig-like_dom_sf"/>
</dbReference>
<dbReference type="GO" id="GO:0042289">
    <property type="term" value="F:MHC class II protein binding"/>
    <property type="evidence" value="ECO:0007669"/>
    <property type="project" value="TreeGrafter"/>
</dbReference>
<dbReference type="InterPro" id="IPR007110">
    <property type="entry name" value="Ig-like_dom"/>
</dbReference>
<feature type="chain" id="PRO_5042933948" description="Ig-like domain-containing protein" evidence="3">
    <location>
        <begin position="19"/>
        <end position="486"/>
    </location>
</feature>
<dbReference type="GO" id="GO:0045121">
    <property type="term" value="C:membrane raft"/>
    <property type="evidence" value="ECO:0007669"/>
    <property type="project" value="TreeGrafter"/>
</dbReference>
<evidence type="ECO:0000259" key="4">
    <source>
        <dbReference type="PROSITE" id="PS50835"/>
    </source>
</evidence>
<evidence type="ECO:0000313" key="5">
    <source>
        <dbReference type="Ensembl" id="ENSGACP00000069033.1"/>
    </source>
</evidence>
<dbReference type="Gene3D" id="2.60.40.10">
    <property type="entry name" value="Immunoglobulins"/>
    <property type="match status" value="4"/>
</dbReference>
<keyword evidence="2" id="KW-0472">Membrane</keyword>
<dbReference type="InterPro" id="IPR003598">
    <property type="entry name" value="Ig_sub2"/>
</dbReference>
<evidence type="ECO:0000256" key="2">
    <source>
        <dbReference type="SAM" id="Phobius"/>
    </source>
</evidence>
<feature type="domain" description="Ig-like" evidence="4">
    <location>
        <begin position="20"/>
        <end position="124"/>
    </location>
</feature>
<dbReference type="Ensembl" id="ENSGACT00000069249.1">
    <property type="protein sequence ID" value="ENSGACP00000069033.1"/>
    <property type="gene ID" value="ENSGACG00000034997.1"/>
</dbReference>
<dbReference type="SUPFAM" id="SSF48726">
    <property type="entry name" value="Immunoglobulin"/>
    <property type="match status" value="3"/>
</dbReference>
<evidence type="ECO:0000256" key="1">
    <source>
        <dbReference type="SAM" id="MobiDB-lite"/>
    </source>
</evidence>
<feature type="domain" description="Ig-like" evidence="4">
    <location>
        <begin position="313"/>
        <end position="387"/>
    </location>
</feature>
<reference evidence="5" key="2">
    <citation type="submission" date="2025-08" db="UniProtKB">
        <authorList>
            <consortium name="Ensembl"/>
        </authorList>
    </citation>
    <scope>IDENTIFICATION</scope>
</reference>
<evidence type="ECO:0000256" key="3">
    <source>
        <dbReference type="SAM" id="SignalP"/>
    </source>
</evidence>
<feature type="signal peptide" evidence="3">
    <location>
        <begin position="1"/>
        <end position="18"/>
    </location>
</feature>
<keyword evidence="2" id="KW-0812">Transmembrane</keyword>
<feature type="region of interest" description="Disordered" evidence="1">
    <location>
        <begin position="465"/>
        <end position="486"/>
    </location>
</feature>
<feature type="domain" description="Ig-like" evidence="4">
    <location>
        <begin position="140"/>
        <end position="211"/>
    </location>
</feature>
<dbReference type="GO" id="GO:0070374">
    <property type="term" value="P:positive regulation of ERK1 and ERK2 cascade"/>
    <property type="evidence" value="ECO:0007669"/>
    <property type="project" value="TreeGrafter"/>
</dbReference>
<dbReference type="AlphaFoldDB" id="A0AAQ4S295"/>
<evidence type="ECO:0000313" key="6">
    <source>
        <dbReference type="Proteomes" id="UP000007635"/>
    </source>
</evidence>
<dbReference type="SMART" id="SM00409">
    <property type="entry name" value="IG"/>
    <property type="match status" value="4"/>
</dbReference>
<dbReference type="PANTHER" id="PTHR11422">
    <property type="entry name" value="T-CELL SURFACE GLYCOPROTEIN CD4"/>
    <property type="match status" value="1"/>
</dbReference>
<reference evidence="5 6" key="1">
    <citation type="journal article" date="2021" name="G3 (Bethesda)">
        <title>Improved contiguity of the threespine stickleback genome using long-read sequencing.</title>
        <authorList>
            <person name="Nath S."/>
            <person name="Shaw D.E."/>
            <person name="White M.A."/>
        </authorList>
    </citation>
    <scope>NUCLEOTIDE SEQUENCE [LARGE SCALE GENOMIC DNA]</scope>
    <source>
        <strain evidence="5 6">Lake Benthic</strain>
    </source>
</reference>
<protein>
    <recommendedName>
        <fullName evidence="4">Ig-like domain-containing protein</fullName>
    </recommendedName>
</protein>
<dbReference type="SMART" id="SM00408">
    <property type="entry name" value="IGc2"/>
    <property type="match status" value="3"/>
</dbReference>
<dbReference type="Proteomes" id="UP000007635">
    <property type="component" value="Chromosome XX"/>
</dbReference>
<dbReference type="GeneTree" id="ENSGT00990000203876"/>
<dbReference type="InterPro" id="IPR003599">
    <property type="entry name" value="Ig_sub"/>
</dbReference>
<keyword evidence="3" id="KW-0732">Signal</keyword>
<dbReference type="PANTHER" id="PTHR11422:SF12">
    <property type="entry name" value="MICROFIBRIL-ASSOCIATED GLYCOPROTEIN 3"/>
    <property type="match status" value="1"/>
</dbReference>
<organism evidence="5 6">
    <name type="scientific">Gasterosteus aculeatus aculeatus</name>
    <name type="common">three-spined stickleback</name>
    <dbReference type="NCBI Taxonomy" id="481459"/>
    <lineage>
        <taxon>Eukaryota</taxon>
        <taxon>Metazoa</taxon>
        <taxon>Chordata</taxon>
        <taxon>Craniata</taxon>
        <taxon>Vertebrata</taxon>
        <taxon>Euteleostomi</taxon>
        <taxon>Actinopterygii</taxon>
        <taxon>Neopterygii</taxon>
        <taxon>Teleostei</taxon>
        <taxon>Neoteleostei</taxon>
        <taxon>Acanthomorphata</taxon>
        <taxon>Eupercaria</taxon>
        <taxon>Perciformes</taxon>
        <taxon>Cottioidei</taxon>
        <taxon>Gasterosteales</taxon>
        <taxon>Gasterosteidae</taxon>
        <taxon>Gasterosteus</taxon>
    </lineage>
</organism>
<accession>A0AAQ4S295</accession>
<proteinExistence type="predicted"/>
<dbReference type="GO" id="GO:0042110">
    <property type="term" value="P:T cell activation"/>
    <property type="evidence" value="ECO:0007669"/>
    <property type="project" value="TreeGrafter"/>
</dbReference>
<keyword evidence="2" id="KW-1133">Transmembrane helix</keyword>